<dbReference type="PANTHER" id="PTHR43790">
    <property type="entry name" value="CARBOHYDRATE TRANSPORT ATP-BINDING PROTEIN MG119-RELATED"/>
    <property type="match status" value="1"/>
</dbReference>
<dbReference type="InterPro" id="IPR027417">
    <property type="entry name" value="P-loop_NTPase"/>
</dbReference>
<dbReference type="EMBL" id="JAERWL010000008">
    <property type="protein sequence ID" value="MBM9476723.1"/>
    <property type="molecule type" value="Genomic_DNA"/>
</dbReference>
<evidence type="ECO:0000313" key="11">
    <source>
        <dbReference type="Proteomes" id="UP000663801"/>
    </source>
</evidence>
<evidence type="ECO:0000256" key="3">
    <source>
        <dbReference type="ARBA" id="ARBA00022475"/>
    </source>
</evidence>
<keyword evidence="6 10" id="KW-0067">ATP-binding</keyword>
<proteinExistence type="predicted"/>
<reference evidence="10" key="1">
    <citation type="submission" date="2021-01" db="EMBL/GenBank/DDBJ databases">
        <title>KCTC 19127 draft genome.</title>
        <authorList>
            <person name="An D."/>
        </authorList>
    </citation>
    <scope>NUCLEOTIDE SEQUENCE</scope>
    <source>
        <strain evidence="10">KCTC 19127</strain>
    </source>
</reference>
<name>A0A938YPA7_9ACTN</name>
<dbReference type="SMART" id="SM00382">
    <property type="entry name" value="AAA"/>
    <property type="match status" value="2"/>
</dbReference>
<evidence type="ECO:0000256" key="6">
    <source>
        <dbReference type="ARBA" id="ARBA00022840"/>
    </source>
</evidence>
<feature type="domain" description="ABC transporter" evidence="9">
    <location>
        <begin position="241"/>
        <end position="495"/>
    </location>
</feature>
<dbReference type="InterPro" id="IPR003439">
    <property type="entry name" value="ABC_transporter-like_ATP-bd"/>
</dbReference>
<feature type="domain" description="ABC transporter" evidence="9">
    <location>
        <begin position="3"/>
        <end position="238"/>
    </location>
</feature>
<keyword evidence="5" id="KW-0547">Nucleotide-binding</keyword>
<sequence>MSLKLSGIEKTFNGIPALVDVDIELLPGQVHALLGENGAGKSTLIKIMSGVHQPTSGTITLDGEPVRFTGPLDAVERGISVVHQERNLAPDLSVAENVFLNRLPHRFGLVDRRKLTADAEYWLDLVGLHVDLRQPAGRLSPGQGQLLEVARALARESRILLLDEPTASIGKDEVARLFELVRTLRENGTALLFVSHKLDEVFEIGDRITVIRDGRDVIEGAPLAEVGHDGLIEAMVGREFVQTEFPSRPPHGEVALELRGVSTAFGHRDVDLTVRRGEIVGLYGLVGAGRTELARSIVGLDPVLGGQVSVDGQATRIRTPGQALARHRMAYVSEDRKGEGLILSESIARNAGIAIWGALAAPGGFISSGRTRPAVQPPLETMNVKMRSSGQPVSDLSGGNQQKVSLAKWIAADVDILIVDEPTVGIDVGAKDEIHHLLWRMAAEGKAILLISSDMREIVQLSDRVLVMASGDLCADLPNTGAYDDMSQQVMGLIVRHDRSGASSAASA</sequence>
<dbReference type="Pfam" id="PF00005">
    <property type="entry name" value="ABC_tran"/>
    <property type="match status" value="2"/>
</dbReference>
<keyword evidence="4" id="KW-0677">Repeat</keyword>
<keyword evidence="7" id="KW-1278">Translocase</keyword>
<dbReference type="Gene3D" id="3.40.50.300">
    <property type="entry name" value="P-loop containing nucleotide triphosphate hydrolases"/>
    <property type="match status" value="2"/>
</dbReference>
<evidence type="ECO:0000256" key="2">
    <source>
        <dbReference type="ARBA" id="ARBA00022448"/>
    </source>
</evidence>
<protein>
    <submittedName>
        <fullName evidence="10">Sugar ABC transporter ATP-binding protein</fullName>
    </submittedName>
</protein>
<dbReference type="GO" id="GO:0005886">
    <property type="term" value="C:plasma membrane"/>
    <property type="evidence" value="ECO:0007669"/>
    <property type="project" value="UniProtKB-SubCell"/>
</dbReference>
<dbReference type="PROSITE" id="PS50893">
    <property type="entry name" value="ABC_TRANSPORTER_2"/>
    <property type="match status" value="2"/>
</dbReference>
<dbReference type="InterPro" id="IPR003593">
    <property type="entry name" value="AAA+_ATPase"/>
</dbReference>
<dbReference type="RefSeq" id="WP_205256832.1">
    <property type="nucleotide sequence ID" value="NZ_BAAAPV010000004.1"/>
</dbReference>
<dbReference type="InterPro" id="IPR050107">
    <property type="entry name" value="ABC_carbohydrate_import_ATPase"/>
</dbReference>
<keyword evidence="2" id="KW-0813">Transport</keyword>
<keyword evidence="3" id="KW-1003">Cell membrane</keyword>
<comment type="subcellular location">
    <subcellularLocation>
        <location evidence="1">Cell membrane</location>
        <topology evidence="1">Peripheral membrane protein</topology>
    </subcellularLocation>
</comment>
<organism evidence="10 11">
    <name type="scientific">Nakamurella flavida</name>
    <dbReference type="NCBI Taxonomy" id="363630"/>
    <lineage>
        <taxon>Bacteria</taxon>
        <taxon>Bacillati</taxon>
        <taxon>Actinomycetota</taxon>
        <taxon>Actinomycetes</taxon>
        <taxon>Nakamurellales</taxon>
        <taxon>Nakamurellaceae</taxon>
        <taxon>Nakamurella</taxon>
    </lineage>
</organism>
<dbReference type="CDD" id="cd03215">
    <property type="entry name" value="ABC_Carb_Monos_II"/>
    <property type="match status" value="1"/>
</dbReference>
<evidence type="ECO:0000313" key="10">
    <source>
        <dbReference type="EMBL" id="MBM9476723.1"/>
    </source>
</evidence>
<comment type="caution">
    <text evidence="10">The sequence shown here is derived from an EMBL/GenBank/DDBJ whole genome shotgun (WGS) entry which is preliminary data.</text>
</comment>
<dbReference type="InterPro" id="IPR017871">
    <property type="entry name" value="ABC_transporter-like_CS"/>
</dbReference>
<dbReference type="Proteomes" id="UP000663801">
    <property type="component" value="Unassembled WGS sequence"/>
</dbReference>
<dbReference type="GO" id="GO:0005524">
    <property type="term" value="F:ATP binding"/>
    <property type="evidence" value="ECO:0007669"/>
    <property type="project" value="UniProtKB-KW"/>
</dbReference>
<dbReference type="SUPFAM" id="SSF52540">
    <property type="entry name" value="P-loop containing nucleoside triphosphate hydrolases"/>
    <property type="match status" value="2"/>
</dbReference>
<gene>
    <name evidence="10" type="ORF">JL107_09730</name>
</gene>
<dbReference type="PROSITE" id="PS00211">
    <property type="entry name" value="ABC_TRANSPORTER_1"/>
    <property type="match status" value="1"/>
</dbReference>
<evidence type="ECO:0000256" key="8">
    <source>
        <dbReference type="ARBA" id="ARBA00023136"/>
    </source>
</evidence>
<evidence type="ECO:0000259" key="9">
    <source>
        <dbReference type="PROSITE" id="PS50893"/>
    </source>
</evidence>
<keyword evidence="8" id="KW-0472">Membrane</keyword>
<evidence type="ECO:0000256" key="7">
    <source>
        <dbReference type="ARBA" id="ARBA00022967"/>
    </source>
</evidence>
<dbReference type="FunFam" id="3.40.50.300:FF:000127">
    <property type="entry name" value="Ribose import ATP-binding protein RbsA"/>
    <property type="match status" value="1"/>
</dbReference>
<keyword evidence="11" id="KW-1185">Reference proteome</keyword>
<evidence type="ECO:0000256" key="1">
    <source>
        <dbReference type="ARBA" id="ARBA00004202"/>
    </source>
</evidence>
<dbReference type="GO" id="GO:0016887">
    <property type="term" value="F:ATP hydrolysis activity"/>
    <property type="evidence" value="ECO:0007669"/>
    <property type="project" value="InterPro"/>
</dbReference>
<dbReference type="CDD" id="cd03216">
    <property type="entry name" value="ABC_Carb_Monos_I"/>
    <property type="match status" value="1"/>
</dbReference>
<dbReference type="PANTHER" id="PTHR43790:SF9">
    <property type="entry name" value="GALACTOFURANOSE TRANSPORTER ATP-BINDING PROTEIN YTFR"/>
    <property type="match status" value="1"/>
</dbReference>
<evidence type="ECO:0000256" key="5">
    <source>
        <dbReference type="ARBA" id="ARBA00022741"/>
    </source>
</evidence>
<evidence type="ECO:0000256" key="4">
    <source>
        <dbReference type="ARBA" id="ARBA00022737"/>
    </source>
</evidence>
<accession>A0A938YPA7</accession>
<dbReference type="AlphaFoldDB" id="A0A938YPA7"/>